<name>A0A139NEL5_STRGN</name>
<evidence type="ECO:0000256" key="1">
    <source>
        <dbReference type="SAM" id="Phobius"/>
    </source>
</evidence>
<gene>
    <name evidence="2" type="ORF">SGODD07_00175</name>
</gene>
<sequence>MEGDFIKTSNPNTILKVIPLGSQNKTIPVDHIASVDDSFRLDIKSFFWGIIFALIGLSMLDSFLIGALIVTAYGIVTTLSSFQTLLILNLTSGGSHAISVVVFEKENLMTCKDTIEGLIQRRYNNTNVTANTDRVIDALNQK</sequence>
<keyword evidence="1" id="KW-0812">Transmembrane</keyword>
<keyword evidence="1" id="KW-1133">Transmembrane helix</keyword>
<dbReference type="EMBL" id="LQRC01000027">
    <property type="protein sequence ID" value="KXT74526.1"/>
    <property type="molecule type" value="Genomic_DNA"/>
</dbReference>
<dbReference type="AlphaFoldDB" id="A0A139NEL5"/>
<dbReference type="Proteomes" id="UP000070096">
    <property type="component" value="Unassembled WGS sequence"/>
</dbReference>
<protein>
    <submittedName>
        <fullName evidence="2">Uncharacterized protein</fullName>
    </submittedName>
</protein>
<organism evidence="2 3">
    <name type="scientific">Streptococcus gordonii</name>
    <dbReference type="NCBI Taxonomy" id="1302"/>
    <lineage>
        <taxon>Bacteria</taxon>
        <taxon>Bacillati</taxon>
        <taxon>Bacillota</taxon>
        <taxon>Bacilli</taxon>
        <taxon>Lactobacillales</taxon>
        <taxon>Streptococcaceae</taxon>
        <taxon>Streptococcus</taxon>
    </lineage>
</organism>
<dbReference type="PATRIC" id="fig|1302.21.peg.197"/>
<feature type="transmembrane region" description="Helical" evidence="1">
    <location>
        <begin position="82"/>
        <end position="103"/>
    </location>
</feature>
<accession>A0A139NEL5</accession>
<reference evidence="2 3" key="1">
    <citation type="submission" date="2016-01" db="EMBL/GenBank/DDBJ databases">
        <title>Highly variable Streptococcus oralis are common among viridans streptococci isolated from primates.</title>
        <authorList>
            <person name="Denapaite D."/>
            <person name="Rieger M."/>
            <person name="Koendgen S."/>
            <person name="Brueckner R."/>
            <person name="Ochigava I."/>
            <person name="Kappeler P."/>
            <person name="Maetz-Rensing K."/>
            <person name="Leendertz F."/>
            <person name="Hakenbeck R."/>
        </authorList>
    </citation>
    <scope>NUCLEOTIDE SEQUENCE [LARGE SCALE GENOMIC DNA]</scope>
    <source>
        <strain evidence="2 3">DD07</strain>
    </source>
</reference>
<proteinExistence type="predicted"/>
<comment type="caution">
    <text evidence="2">The sequence shown here is derived from an EMBL/GenBank/DDBJ whole genome shotgun (WGS) entry which is preliminary data.</text>
</comment>
<feature type="transmembrane region" description="Helical" evidence="1">
    <location>
        <begin position="46"/>
        <end position="76"/>
    </location>
</feature>
<evidence type="ECO:0000313" key="2">
    <source>
        <dbReference type="EMBL" id="KXT74526.1"/>
    </source>
</evidence>
<keyword evidence="1" id="KW-0472">Membrane</keyword>
<evidence type="ECO:0000313" key="3">
    <source>
        <dbReference type="Proteomes" id="UP000070096"/>
    </source>
</evidence>